<dbReference type="PRINTS" id="PR00038">
    <property type="entry name" value="HTHLUXR"/>
</dbReference>
<organism evidence="7 8">
    <name type="scientific">Polymorphospora rubra</name>
    <dbReference type="NCBI Taxonomy" id="338584"/>
    <lineage>
        <taxon>Bacteria</taxon>
        <taxon>Bacillati</taxon>
        <taxon>Actinomycetota</taxon>
        <taxon>Actinomycetes</taxon>
        <taxon>Micromonosporales</taxon>
        <taxon>Micromonosporaceae</taxon>
        <taxon>Polymorphospora</taxon>
    </lineage>
</organism>
<reference evidence="7" key="1">
    <citation type="submission" date="2020-08" db="EMBL/GenBank/DDBJ databases">
        <title>Whole genome shotgun sequence of Polymorphospora rubra NBRC 101157.</title>
        <authorList>
            <person name="Komaki H."/>
            <person name="Tamura T."/>
        </authorList>
    </citation>
    <scope>NUCLEOTIDE SEQUENCE</scope>
    <source>
        <strain evidence="7">NBRC 101157</strain>
    </source>
</reference>
<dbReference type="Pfam" id="PF00196">
    <property type="entry name" value="GerE"/>
    <property type="match status" value="1"/>
</dbReference>
<dbReference type="SMART" id="SM00448">
    <property type="entry name" value="REC"/>
    <property type="match status" value="1"/>
</dbReference>
<dbReference type="InterPro" id="IPR016032">
    <property type="entry name" value="Sig_transdc_resp-reg_C-effctor"/>
</dbReference>
<dbReference type="Pfam" id="PF00072">
    <property type="entry name" value="Response_reg"/>
    <property type="match status" value="1"/>
</dbReference>
<sequence>MVRAGDAAAEPGMITVALADDEPLFTAGLTMVLDAQPDLRVIWQAIDGADAIRQHDRARPDILLLDIQMPTLDGLAATRRLIAAGTASKIIILTTFESDEYVLSAVEAGAAGFLVKNIPPDQLIAAIRTVDSGDAVISPGPTRRLFATFRRRPAESRTPLSSTDARAVAELTPRERDILVLIADGRTNQEICNELWLSMPTIKTHIGNLIAKTGSRDRVQLVLFALRTGIAALKAR</sequence>
<dbReference type="SMART" id="SM00421">
    <property type="entry name" value="HTH_LUXR"/>
    <property type="match status" value="1"/>
</dbReference>
<keyword evidence="4" id="KW-0804">Transcription</keyword>
<evidence type="ECO:0000256" key="4">
    <source>
        <dbReference type="ARBA" id="ARBA00023163"/>
    </source>
</evidence>
<dbReference type="PANTHER" id="PTHR43214:SF24">
    <property type="entry name" value="TRANSCRIPTIONAL REGULATORY PROTEIN NARL-RELATED"/>
    <property type="match status" value="1"/>
</dbReference>
<dbReference type="GO" id="GO:0003677">
    <property type="term" value="F:DNA binding"/>
    <property type="evidence" value="ECO:0007669"/>
    <property type="project" value="UniProtKB-KW"/>
</dbReference>
<evidence type="ECO:0000256" key="1">
    <source>
        <dbReference type="ARBA" id="ARBA00022553"/>
    </source>
</evidence>
<protein>
    <submittedName>
        <fullName evidence="7">DNA-binding response regulator</fullName>
    </submittedName>
</protein>
<keyword evidence="2" id="KW-0805">Transcription regulation</keyword>
<dbReference type="AlphaFoldDB" id="A0A810MUM8"/>
<dbReference type="CDD" id="cd06170">
    <property type="entry name" value="LuxR_C_like"/>
    <property type="match status" value="1"/>
</dbReference>
<dbReference type="KEGG" id="pry:Prubr_01560"/>
<dbReference type="InterPro" id="IPR039420">
    <property type="entry name" value="WalR-like"/>
</dbReference>
<proteinExistence type="predicted"/>
<dbReference type="PANTHER" id="PTHR43214">
    <property type="entry name" value="TWO-COMPONENT RESPONSE REGULATOR"/>
    <property type="match status" value="1"/>
</dbReference>
<keyword evidence="8" id="KW-1185">Reference proteome</keyword>
<feature type="domain" description="Response regulatory" evidence="6">
    <location>
        <begin position="14"/>
        <end position="127"/>
    </location>
</feature>
<evidence type="ECO:0000259" key="6">
    <source>
        <dbReference type="SMART" id="SM00448"/>
    </source>
</evidence>
<dbReference type="Gene3D" id="3.40.50.2300">
    <property type="match status" value="1"/>
</dbReference>
<dbReference type="EMBL" id="AP023359">
    <property type="protein sequence ID" value="BCJ63135.1"/>
    <property type="molecule type" value="Genomic_DNA"/>
</dbReference>
<dbReference type="CDD" id="cd17535">
    <property type="entry name" value="REC_NarL-like"/>
    <property type="match status" value="1"/>
</dbReference>
<name>A0A810MUM8_9ACTN</name>
<dbReference type="SUPFAM" id="SSF52172">
    <property type="entry name" value="CheY-like"/>
    <property type="match status" value="1"/>
</dbReference>
<gene>
    <name evidence="7" type="ORF">Prubr_01560</name>
</gene>
<accession>A0A810MUM8</accession>
<evidence type="ECO:0000256" key="3">
    <source>
        <dbReference type="ARBA" id="ARBA00023125"/>
    </source>
</evidence>
<dbReference type="InterPro" id="IPR058245">
    <property type="entry name" value="NreC/VraR/RcsB-like_REC"/>
</dbReference>
<dbReference type="InterPro" id="IPR001789">
    <property type="entry name" value="Sig_transdc_resp-reg_receiver"/>
</dbReference>
<dbReference type="InterPro" id="IPR011006">
    <property type="entry name" value="CheY-like_superfamily"/>
</dbReference>
<evidence type="ECO:0000313" key="8">
    <source>
        <dbReference type="Proteomes" id="UP000680866"/>
    </source>
</evidence>
<dbReference type="GO" id="GO:0000160">
    <property type="term" value="P:phosphorelay signal transduction system"/>
    <property type="evidence" value="ECO:0007669"/>
    <property type="project" value="InterPro"/>
</dbReference>
<evidence type="ECO:0000313" key="7">
    <source>
        <dbReference type="EMBL" id="BCJ63135.1"/>
    </source>
</evidence>
<dbReference type="GO" id="GO:0006355">
    <property type="term" value="P:regulation of DNA-templated transcription"/>
    <property type="evidence" value="ECO:0007669"/>
    <property type="project" value="InterPro"/>
</dbReference>
<keyword evidence="1" id="KW-0597">Phosphoprotein</keyword>
<evidence type="ECO:0000259" key="5">
    <source>
        <dbReference type="SMART" id="SM00421"/>
    </source>
</evidence>
<keyword evidence="3 7" id="KW-0238">DNA-binding</keyword>
<feature type="domain" description="HTH luxR-type" evidence="5">
    <location>
        <begin position="168"/>
        <end position="225"/>
    </location>
</feature>
<dbReference type="SUPFAM" id="SSF46894">
    <property type="entry name" value="C-terminal effector domain of the bipartite response regulators"/>
    <property type="match status" value="1"/>
</dbReference>
<dbReference type="Proteomes" id="UP000680866">
    <property type="component" value="Chromosome"/>
</dbReference>
<dbReference type="InterPro" id="IPR000792">
    <property type="entry name" value="Tscrpt_reg_LuxR_C"/>
</dbReference>
<evidence type="ECO:0000256" key="2">
    <source>
        <dbReference type="ARBA" id="ARBA00023015"/>
    </source>
</evidence>